<reference evidence="2 3" key="1">
    <citation type="journal article" date="2018" name="Mol. Plant">
        <title>The genome of Artemisia annua provides insight into the evolution of Asteraceae family and artemisinin biosynthesis.</title>
        <authorList>
            <person name="Shen Q."/>
            <person name="Zhang L."/>
            <person name="Liao Z."/>
            <person name="Wang S."/>
            <person name="Yan T."/>
            <person name="Shi P."/>
            <person name="Liu M."/>
            <person name="Fu X."/>
            <person name="Pan Q."/>
            <person name="Wang Y."/>
            <person name="Lv Z."/>
            <person name="Lu X."/>
            <person name="Zhang F."/>
            <person name="Jiang W."/>
            <person name="Ma Y."/>
            <person name="Chen M."/>
            <person name="Hao X."/>
            <person name="Li L."/>
            <person name="Tang Y."/>
            <person name="Lv G."/>
            <person name="Zhou Y."/>
            <person name="Sun X."/>
            <person name="Brodelius P.E."/>
            <person name="Rose J.K.C."/>
            <person name="Tang K."/>
        </authorList>
    </citation>
    <scope>NUCLEOTIDE SEQUENCE [LARGE SCALE GENOMIC DNA]</scope>
    <source>
        <strain evidence="3">cv. Huhao1</strain>
        <tissue evidence="2">Leaf</tissue>
    </source>
</reference>
<protein>
    <submittedName>
        <fullName evidence="2">Uncharacterized protein</fullName>
    </submittedName>
</protein>
<dbReference type="AlphaFoldDB" id="A0A2U1KZ38"/>
<proteinExistence type="predicted"/>
<accession>A0A2U1KZ38</accession>
<feature type="transmembrane region" description="Helical" evidence="1">
    <location>
        <begin position="287"/>
        <end position="309"/>
    </location>
</feature>
<dbReference type="Proteomes" id="UP000245207">
    <property type="component" value="Unassembled WGS sequence"/>
</dbReference>
<evidence type="ECO:0000256" key="1">
    <source>
        <dbReference type="SAM" id="Phobius"/>
    </source>
</evidence>
<keyword evidence="1" id="KW-0812">Transmembrane</keyword>
<feature type="transmembrane region" description="Helical" evidence="1">
    <location>
        <begin position="399"/>
        <end position="419"/>
    </location>
</feature>
<keyword evidence="3" id="KW-1185">Reference proteome</keyword>
<dbReference type="OrthoDB" id="1915303at2759"/>
<dbReference type="PANTHER" id="PTHR35307">
    <property type="entry name" value="PROTEIN, PUTATIVE-RELATED"/>
    <property type="match status" value="1"/>
</dbReference>
<feature type="transmembrane region" description="Helical" evidence="1">
    <location>
        <begin position="137"/>
        <end position="155"/>
    </location>
</feature>
<dbReference type="PANTHER" id="PTHR35307:SF8">
    <property type="entry name" value="GUSTATORY RECEPTOR"/>
    <property type="match status" value="1"/>
</dbReference>
<sequence length="772" mass="87875">MLTYANICLKIANEIYNSRACTYTQFGSSFTPNITLYKNDVYNLKLYCHDESSNTHRGNVASQPMMWIGIYIAIASLVCTLAMAADLLHGLRNKKFWFPCKFFTLNAASITVITVAMKLPVDLTGEMPSYMDQAAKLGSLAFMCTIMVNLMPSLASMDNKTLLANVIGLSILVITMIVNVIIQIYTHIINSTYHSYLYIYRIDCVMVAHIYVAMIFLLLIITISSSLTIPTSKEILESKYQAINRTYLTDQQQTQMSLVEKLRQHVRRFWVMAETGSPQFVMVSSPLSIASGVICVFVLLMQTSVMVGFRNNYQKYGNAYGSVYKRSILFIHVTQSIGVAVGTIAPMIRCFSVLSFKLVTKLNRNHLMVCKVEKYWTQKLYEWKENQIPFPSSSRRSRIVIYNFKNIALSLCIGFQKVLVIFCKVIWLIPIMVVKLVVYCLYCLKSLKAKLFTPPIDSRTSEINEDLSRYVLQIQDEMELAERTLRTISKSMNSFILKAEKEQNNGLLKFLKKSNGFNGVEKFDTDQIQPLHSVELVNSWSLPIVTLTCIAVSLPHIPEDRVESLVKSVGEGLSYTHLVEESLNISSDYVNIRKATVTLWHEFENNCKWLKNSLAKNAFEGKTSSQILNWFADKAEETILEINKSSSGIMMENNIPKELIAANSMYRIARTILHRDLSNIEPLSKKRLFALLNGMIADILSACFTNIPQVIIMKCHESAIEKREASVRVATKLLGKTTKILERLETIELPSMDHDKMAYIDEWRLHFNRSIP</sequence>
<evidence type="ECO:0000313" key="3">
    <source>
        <dbReference type="Proteomes" id="UP000245207"/>
    </source>
</evidence>
<feature type="transmembrane region" description="Helical" evidence="1">
    <location>
        <begin position="329"/>
        <end position="354"/>
    </location>
</feature>
<dbReference type="EMBL" id="PKPP01012663">
    <property type="protein sequence ID" value="PWA42036.1"/>
    <property type="molecule type" value="Genomic_DNA"/>
</dbReference>
<feature type="transmembrane region" description="Helical" evidence="1">
    <location>
        <begin position="65"/>
        <end position="84"/>
    </location>
</feature>
<feature type="transmembrane region" description="Helical" evidence="1">
    <location>
        <begin position="96"/>
        <end position="117"/>
    </location>
</feature>
<keyword evidence="1" id="KW-0472">Membrane</keyword>
<name>A0A2U1KZ38_ARTAN</name>
<feature type="transmembrane region" description="Helical" evidence="1">
    <location>
        <begin position="198"/>
        <end position="223"/>
    </location>
</feature>
<evidence type="ECO:0000313" key="2">
    <source>
        <dbReference type="EMBL" id="PWA42036.1"/>
    </source>
</evidence>
<organism evidence="2 3">
    <name type="scientific">Artemisia annua</name>
    <name type="common">Sweet wormwood</name>
    <dbReference type="NCBI Taxonomy" id="35608"/>
    <lineage>
        <taxon>Eukaryota</taxon>
        <taxon>Viridiplantae</taxon>
        <taxon>Streptophyta</taxon>
        <taxon>Embryophyta</taxon>
        <taxon>Tracheophyta</taxon>
        <taxon>Spermatophyta</taxon>
        <taxon>Magnoliopsida</taxon>
        <taxon>eudicotyledons</taxon>
        <taxon>Gunneridae</taxon>
        <taxon>Pentapetalae</taxon>
        <taxon>asterids</taxon>
        <taxon>campanulids</taxon>
        <taxon>Asterales</taxon>
        <taxon>Asteraceae</taxon>
        <taxon>Asteroideae</taxon>
        <taxon>Anthemideae</taxon>
        <taxon>Artemisiinae</taxon>
        <taxon>Artemisia</taxon>
    </lineage>
</organism>
<gene>
    <name evidence="2" type="ORF">CTI12_AA379720</name>
</gene>
<comment type="caution">
    <text evidence="2">The sequence shown here is derived from an EMBL/GenBank/DDBJ whole genome shotgun (WGS) entry which is preliminary data.</text>
</comment>
<keyword evidence="1" id="KW-1133">Transmembrane helix</keyword>
<feature type="transmembrane region" description="Helical" evidence="1">
    <location>
        <begin position="162"/>
        <end position="186"/>
    </location>
</feature>